<dbReference type="EMBL" id="JASSZA010000003">
    <property type="protein sequence ID" value="KAK2115551.1"/>
    <property type="molecule type" value="Genomic_DNA"/>
</dbReference>
<keyword evidence="1" id="KW-0472">Membrane</keyword>
<accession>A0ABQ9W2F4</accession>
<keyword evidence="1" id="KW-1133">Transmembrane helix</keyword>
<reference evidence="2 3" key="1">
    <citation type="submission" date="2023-05" db="EMBL/GenBank/DDBJ databases">
        <title>B98-5 Cell Line De Novo Hybrid Assembly: An Optical Mapping Approach.</title>
        <authorList>
            <person name="Kananen K."/>
            <person name="Auerbach J.A."/>
            <person name="Kautto E."/>
            <person name="Blachly J.S."/>
        </authorList>
    </citation>
    <scope>NUCLEOTIDE SEQUENCE [LARGE SCALE GENOMIC DNA]</scope>
    <source>
        <strain evidence="2">B95-8</strain>
        <tissue evidence="2">Cell line</tissue>
    </source>
</reference>
<dbReference type="Proteomes" id="UP001266305">
    <property type="component" value="Unassembled WGS sequence"/>
</dbReference>
<keyword evidence="3" id="KW-1185">Reference proteome</keyword>
<feature type="non-terminal residue" evidence="2">
    <location>
        <position position="70"/>
    </location>
</feature>
<name>A0ABQ9W2F4_SAGOE</name>
<protein>
    <submittedName>
        <fullName evidence="2">Uncharacterized protein</fullName>
    </submittedName>
</protein>
<evidence type="ECO:0000313" key="3">
    <source>
        <dbReference type="Proteomes" id="UP001266305"/>
    </source>
</evidence>
<evidence type="ECO:0000256" key="1">
    <source>
        <dbReference type="SAM" id="Phobius"/>
    </source>
</evidence>
<gene>
    <name evidence="2" type="ORF">P7K49_006177</name>
</gene>
<sequence length="70" mass="7706">MAASRSYLPGFSDKPRSTSCFSLQTVLTELTLYLLGFLYAQNSTKRSIKERLMKLLPCSAAKTSSPAIQS</sequence>
<comment type="caution">
    <text evidence="2">The sequence shown here is derived from an EMBL/GenBank/DDBJ whole genome shotgun (WGS) entry which is preliminary data.</text>
</comment>
<evidence type="ECO:0000313" key="2">
    <source>
        <dbReference type="EMBL" id="KAK2115551.1"/>
    </source>
</evidence>
<organism evidence="2 3">
    <name type="scientific">Saguinus oedipus</name>
    <name type="common">Cotton-top tamarin</name>
    <name type="synonym">Oedipomidas oedipus</name>
    <dbReference type="NCBI Taxonomy" id="9490"/>
    <lineage>
        <taxon>Eukaryota</taxon>
        <taxon>Metazoa</taxon>
        <taxon>Chordata</taxon>
        <taxon>Craniata</taxon>
        <taxon>Vertebrata</taxon>
        <taxon>Euteleostomi</taxon>
        <taxon>Mammalia</taxon>
        <taxon>Eutheria</taxon>
        <taxon>Euarchontoglires</taxon>
        <taxon>Primates</taxon>
        <taxon>Haplorrhini</taxon>
        <taxon>Platyrrhini</taxon>
        <taxon>Cebidae</taxon>
        <taxon>Callitrichinae</taxon>
        <taxon>Saguinus</taxon>
    </lineage>
</organism>
<keyword evidence="1" id="KW-0812">Transmembrane</keyword>
<feature type="transmembrane region" description="Helical" evidence="1">
    <location>
        <begin position="21"/>
        <end position="40"/>
    </location>
</feature>
<proteinExistence type="predicted"/>